<dbReference type="GO" id="GO:0004536">
    <property type="term" value="F:DNA nuclease activity"/>
    <property type="evidence" value="ECO:0007669"/>
    <property type="project" value="InterPro"/>
</dbReference>
<feature type="binding site" evidence="4">
    <location>
        <position position="6"/>
    </location>
    <ligand>
        <name>a divalent metal cation</name>
        <dbReference type="ChEBI" id="CHEBI:60240"/>
        <label>1</label>
    </ligand>
</feature>
<dbReference type="GO" id="GO:0016788">
    <property type="term" value="F:hydrolase activity, acting on ester bonds"/>
    <property type="evidence" value="ECO:0007669"/>
    <property type="project" value="InterPro"/>
</dbReference>
<organism evidence="5 6">
    <name type="scientific">Idiomarina aquatica</name>
    <dbReference type="NCBI Taxonomy" id="1327752"/>
    <lineage>
        <taxon>Bacteria</taxon>
        <taxon>Pseudomonadati</taxon>
        <taxon>Pseudomonadota</taxon>
        <taxon>Gammaproteobacteria</taxon>
        <taxon>Alteromonadales</taxon>
        <taxon>Idiomarinaceae</taxon>
        <taxon>Idiomarina</taxon>
    </lineage>
</organism>
<evidence type="ECO:0000313" key="6">
    <source>
        <dbReference type="Proteomes" id="UP000295531"/>
    </source>
</evidence>
<feature type="binding site" evidence="4">
    <location>
        <position position="8"/>
    </location>
    <ligand>
        <name>a divalent metal cation</name>
        <dbReference type="ChEBI" id="CHEBI:60240"/>
        <label>1</label>
    </ligand>
</feature>
<comment type="caution">
    <text evidence="5">The sequence shown here is derived from an EMBL/GenBank/DDBJ whole genome shotgun (WGS) entry which is preliminary data.</text>
</comment>
<name>A0A4R6PU22_9GAMM</name>
<reference evidence="5 6" key="1">
    <citation type="submission" date="2019-03" db="EMBL/GenBank/DDBJ databases">
        <title>Freshwater and sediment microbial communities from various areas in North America, analyzing microbe dynamics in response to fracking.</title>
        <authorList>
            <person name="Lamendella R."/>
        </authorList>
    </citation>
    <scope>NUCLEOTIDE SEQUENCE [LARGE SCALE GENOMIC DNA]</scope>
    <source>
        <strain evidence="5 6">18_TX</strain>
    </source>
</reference>
<dbReference type="InterPro" id="IPR015991">
    <property type="entry name" value="TatD/YcfH-like"/>
</dbReference>
<dbReference type="GO" id="GO:0005829">
    <property type="term" value="C:cytosol"/>
    <property type="evidence" value="ECO:0007669"/>
    <property type="project" value="TreeGrafter"/>
</dbReference>
<dbReference type="OrthoDB" id="9810005at2"/>
<evidence type="ECO:0000256" key="2">
    <source>
        <dbReference type="ARBA" id="ARBA00022723"/>
    </source>
</evidence>
<dbReference type="InterPro" id="IPR001130">
    <property type="entry name" value="TatD-like"/>
</dbReference>
<gene>
    <name evidence="5" type="ORF">DEU29_101321</name>
</gene>
<dbReference type="RefSeq" id="WP_133538475.1">
    <property type="nucleotide sequence ID" value="NZ_SNXI01000001.1"/>
</dbReference>
<accession>A0A4R6PU22</accession>
<evidence type="ECO:0000313" key="5">
    <source>
        <dbReference type="EMBL" id="TDP40770.1"/>
    </source>
</evidence>
<dbReference type="PANTHER" id="PTHR46124:SF2">
    <property type="entry name" value="D-AMINOACYL-TRNA DEACYLASE"/>
    <property type="match status" value="1"/>
</dbReference>
<feature type="binding site" evidence="4">
    <location>
        <position position="159"/>
    </location>
    <ligand>
        <name>a divalent metal cation</name>
        <dbReference type="ChEBI" id="CHEBI:60240"/>
        <label>2</label>
    </ligand>
</feature>
<proteinExistence type="inferred from homology"/>
<sequence>MYVDSHCHLDKIDPQKIGLELPQIIENARNNDVQHMLCVCVTLEDYAAMQAAVAEYADVSVSCGVHPLYVQDSQTPVDEVASSLRQLASDSRVVAIGETGLDYFYHPESKQLQQQNFAAHIEVAQELDKPLIIHTRDAREDTISLLKEGGAEKSGGVLHCFTESLEMAKQAIDELDFYISISGIASFANAKSLREVVKALPLERLLIETDSPWLAPVPHRGKQNQPAYVVDVAKCVADVKGLTLNEVAETTTSNFYKLFKDVA</sequence>
<dbReference type="EMBL" id="SNXI01000001">
    <property type="protein sequence ID" value="TDP40770.1"/>
    <property type="molecule type" value="Genomic_DNA"/>
</dbReference>
<dbReference type="SUPFAM" id="SSF51556">
    <property type="entry name" value="Metallo-dependent hydrolases"/>
    <property type="match status" value="1"/>
</dbReference>
<dbReference type="PROSITE" id="PS01090">
    <property type="entry name" value="TATD_2"/>
    <property type="match status" value="1"/>
</dbReference>
<evidence type="ECO:0000256" key="4">
    <source>
        <dbReference type="PIRSR" id="PIRSR005902-1"/>
    </source>
</evidence>
<dbReference type="PROSITE" id="PS01091">
    <property type="entry name" value="TATD_3"/>
    <property type="match status" value="1"/>
</dbReference>
<dbReference type="InterPro" id="IPR032466">
    <property type="entry name" value="Metal_Hydrolase"/>
</dbReference>
<evidence type="ECO:0000256" key="3">
    <source>
        <dbReference type="ARBA" id="ARBA00022801"/>
    </source>
</evidence>
<feature type="binding site" evidence="4">
    <location>
        <position position="210"/>
    </location>
    <ligand>
        <name>a divalent metal cation</name>
        <dbReference type="ChEBI" id="CHEBI:60240"/>
        <label>1</label>
    </ligand>
</feature>
<keyword evidence="2 4" id="KW-0479">Metal-binding</keyword>
<dbReference type="NCBIfam" id="TIGR00010">
    <property type="entry name" value="YchF/TatD family DNA exonuclease"/>
    <property type="match status" value="1"/>
</dbReference>
<feature type="binding site" evidence="4">
    <location>
        <position position="134"/>
    </location>
    <ligand>
        <name>a divalent metal cation</name>
        <dbReference type="ChEBI" id="CHEBI:60240"/>
        <label>2</label>
    </ligand>
</feature>
<dbReference type="GO" id="GO:0046872">
    <property type="term" value="F:metal ion binding"/>
    <property type="evidence" value="ECO:0007669"/>
    <property type="project" value="UniProtKB-KW"/>
</dbReference>
<dbReference type="Gene3D" id="3.20.20.140">
    <property type="entry name" value="Metal-dependent hydrolases"/>
    <property type="match status" value="1"/>
</dbReference>
<dbReference type="CDD" id="cd01310">
    <property type="entry name" value="TatD_DNAse"/>
    <property type="match status" value="1"/>
</dbReference>
<keyword evidence="6" id="KW-1185">Reference proteome</keyword>
<dbReference type="PANTHER" id="PTHR46124">
    <property type="entry name" value="D-AMINOACYL-TRNA DEACYLASE"/>
    <property type="match status" value="1"/>
</dbReference>
<dbReference type="PIRSF" id="PIRSF005902">
    <property type="entry name" value="DNase_TatD"/>
    <property type="match status" value="1"/>
</dbReference>
<feature type="binding site" evidence="4">
    <location>
        <position position="98"/>
    </location>
    <ligand>
        <name>a divalent metal cation</name>
        <dbReference type="ChEBI" id="CHEBI:60240"/>
        <label>1</label>
    </ligand>
</feature>
<keyword evidence="3" id="KW-0378">Hydrolase</keyword>
<dbReference type="FunFam" id="3.20.20.140:FF:000005">
    <property type="entry name" value="TatD family hydrolase"/>
    <property type="match status" value="1"/>
</dbReference>
<comment type="similarity">
    <text evidence="1">Belongs to the metallo-dependent hydrolases superfamily. TatD-type hydrolase family.</text>
</comment>
<dbReference type="InterPro" id="IPR018228">
    <property type="entry name" value="DNase_TatD-rel_CS"/>
</dbReference>
<dbReference type="AlphaFoldDB" id="A0A4R6PU22"/>
<dbReference type="Proteomes" id="UP000295531">
    <property type="component" value="Unassembled WGS sequence"/>
</dbReference>
<dbReference type="Pfam" id="PF01026">
    <property type="entry name" value="TatD_DNase"/>
    <property type="match status" value="1"/>
</dbReference>
<protein>
    <submittedName>
        <fullName evidence="5">TatD DNase family protein</fullName>
    </submittedName>
</protein>
<evidence type="ECO:0000256" key="1">
    <source>
        <dbReference type="ARBA" id="ARBA00009275"/>
    </source>
</evidence>
<dbReference type="PROSITE" id="PS01137">
    <property type="entry name" value="TATD_1"/>
    <property type="match status" value="1"/>
</dbReference>